<dbReference type="EMBL" id="JAODAN010000004">
    <property type="protein sequence ID" value="KAK1924836.1"/>
    <property type="molecule type" value="Genomic_DNA"/>
</dbReference>
<feature type="region of interest" description="Disordered" evidence="1">
    <location>
        <begin position="179"/>
        <end position="220"/>
    </location>
</feature>
<evidence type="ECO:0000256" key="1">
    <source>
        <dbReference type="SAM" id="MobiDB-lite"/>
    </source>
</evidence>
<sequence length="492" mass="54693">MSTPYSPTTDTPMHSRPTLTMRPAIKPQDCKQNVSSRETTSIKPADIQDKKPQASQDIIEHSANDNHIAAQTLKSMLSQSIDSENAALISDCDTMPTAPLARRELDEYLQDVCDTASQRMLRTAFEQVYSDRMGGYRFGESGSHDQTALWKQLNNHVLGQRQPAHPSRVTRQAARFAADPCSSKGAPYGPASHPPAPLRESTGESISRSQERGAGVIGNPASLPEELGVEVLQTEVGCDLALYRGQELCANVDSHLPNLAFHHTARIRNSIIHALEPHKQPIIKWDYHHISRKEDDAHTIARLTLIIPPQHPSLKDHPLRIAIPETPYSKEYIAVVDTLGGMKSWAGEPRMTKVEAQNAAPVTAMTDGAISWVLHPDMRDIPTEHDPEAGFQAPPMRDDDTPKPFRAYLRQVFDHVIRPHPDHVWVETMTESQTSLRLGIGEYIQEYRVYTTCPDDSDNIESVCKLAIELNVVGFIKWVGRHCFGVGSDGKV</sequence>
<keyword evidence="3" id="KW-1185">Reference proteome</keyword>
<evidence type="ECO:0000313" key="2">
    <source>
        <dbReference type="EMBL" id="KAK1924836.1"/>
    </source>
</evidence>
<dbReference type="AlphaFoldDB" id="A0AAD9FRG6"/>
<dbReference type="Proteomes" id="UP001182556">
    <property type="component" value="Unassembled WGS sequence"/>
</dbReference>
<feature type="compositionally biased region" description="Polar residues" evidence="1">
    <location>
        <begin position="1"/>
        <end position="12"/>
    </location>
</feature>
<protein>
    <submittedName>
        <fullName evidence="2">Uncharacterized protein</fullName>
    </submittedName>
</protein>
<comment type="caution">
    <text evidence="2">The sequence shown here is derived from an EMBL/GenBank/DDBJ whole genome shotgun (WGS) entry which is preliminary data.</text>
</comment>
<accession>A0AAD9FRG6</accession>
<proteinExistence type="predicted"/>
<organism evidence="2 3">
    <name type="scientific">Papiliotrema laurentii</name>
    <name type="common">Cryptococcus laurentii</name>
    <dbReference type="NCBI Taxonomy" id="5418"/>
    <lineage>
        <taxon>Eukaryota</taxon>
        <taxon>Fungi</taxon>
        <taxon>Dikarya</taxon>
        <taxon>Basidiomycota</taxon>
        <taxon>Agaricomycotina</taxon>
        <taxon>Tremellomycetes</taxon>
        <taxon>Tremellales</taxon>
        <taxon>Rhynchogastremaceae</taxon>
        <taxon>Papiliotrema</taxon>
    </lineage>
</organism>
<name>A0AAD9FRG6_PAPLA</name>
<feature type="compositionally biased region" description="Polar residues" evidence="1">
    <location>
        <begin position="30"/>
        <end position="42"/>
    </location>
</feature>
<evidence type="ECO:0000313" key="3">
    <source>
        <dbReference type="Proteomes" id="UP001182556"/>
    </source>
</evidence>
<gene>
    <name evidence="2" type="ORF">DB88DRAFT_487037</name>
</gene>
<feature type="compositionally biased region" description="Basic and acidic residues" evidence="1">
    <location>
        <begin position="46"/>
        <end position="55"/>
    </location>
</feature>
<reference evidence="2" key="1">
    <citation type="submission" date="2023-02" db="EMBL/GenBank/DDBJ databases">
        <title>Identification and recombinant expression of a fungal hydrolase from Papiliotrema laurentii that hydrolyzes apple cutin and clears colloidal polyester polyurethane.</title>
        <authorList>
            <consortium name="DOE Joint Genome Institute"/>
            <person name="Roman V.A."/>
            <person name="Bojanowski C."/>
            <person name="Crable B.R."/>
            <person name="Wagner D.N."/>
            <person name="Hung C.S."/>
            <person name="Nadeau L.J."/>
            <person name="Schratz L."/>
            <person name="Haridas S."/>
            <person name="Pangilinan J."/>
            <person name="Lipzen A."/>
            <person name="Na H."/>
            <person name="Yan M."/>
            <person name="Ng V."/>
            <person name="Grigoriev I.V."/>
            <person name="Spatafora J.W."/>
            <person name="Barlow D."/>
            <person name="Biffinger J."/>
            <person name="Kelley-Loughnane N."/>
            <person name="Varaljay V.A."/>
            <person name="Crookes-Goodson W.J."/>
        </authorList>
    </citation>
    <scope>NUCLEOTIDE SEQUENCE</scope>
    <source>
        <strain evidence="2">5307AH</strain>
    </source>
</reference>
<feature type="region of interest" description="Disordered" evidence="1">
    <location>
        <begin position="1"/>
        <end position="55"/>
    </location>
</feature>